<evidence type="ECO:0000256" key="3">
    <source>
        <dbReference type="ARBA" id="ARBA00022729"/>
    </source>
</evidence>
<name>A0A4Q1BYC7_9BACT</name>
<comment type="similarity">
    <text evidence="1">Belongs to the outer membrane porin (Opr) (TC 1.B.25) family.</text>
</comment>
<dbReference type="Pfam" id="PF03573">
    <property type="entry name" value="OprD"/>
    <property type="match status" value="1"/>
</dbReference>
<dbReference type="Gene3D" id="2.40.160.10">
    <property type="entry name" value="Porin"/>
    <property type="match status" value="1"/>
</dbReference>
<evidence type="ECO:0000256" key="2">
    <source>
        <dbReference type="ARBA" id="ARBA00022448"/>
    </source>
</evidence>
<keyword evidence="2" id="KW-0813">Transport</keyword>
<dbReference type="Proteomes" id="UP000289455">
    <property type="component" value="Unassembled WGS sequence"/>
</dbReference>
<dbReference type="RefSeq" id="WP_129027670.1">
    <property type="nucleotide sequence ID" value="NZ_SDHY01000006.1"/>
</dbReference>
<comment type="caution">
    <text evidence="4">The sequence shown here is derived from an EMBL/GenBank/DDBJ whole genome shotgun (WGS) entry which is preliminary data.</text>
</comment>
<keyword evidence="5" id="KW-1185">Reference proteome</keyword>
<sequence>MPKAYPHILLFLFLFFGLFNSSFAEWAYIDSSQLKSVGKALFGGKLHPNIRYFYMNTDNSGDNYDAYANGLGWGISYETHPWKGISAGISGQWMYNLGSSSFSTTPQSTILNRYEMGLFDLTNPSSSAVLGRLEKLYLHYSYRKSSIKLGRQVINTPFINPQDGRLRPTAVSGIWLDWNQIPATKIEAGYLQAISPRSTTHWYGIGESIGIYPQGFNPDGSKSNYLGNVPSQGIGLLGITFKQIKPVQFQIWNMYVDQVMYTWMLQADAQWAANKRSQWVTGLQYMEQHSLTSHNINPSKQYMNPGAMSRTWGAKLGWENKQWKTSLNFNRITGEGRYLMPREWGKDPFYTFMPRERNEGFGGVNAYVARVAYLWPKLPLKTQISHGLFYLPAVNQVALNKYAMPSYAQTNIDLNYEPKGKWKGISLSLIWVLKNAIDSALIEDKYTINKVNMKQINFVINYTW</sequence>
<organism evidence="4 5">
    <name type="scientific">Aquirufa rosea</name>
    <dbReference type="NCBI Taxonomy" id="2509241"/>
    <lineage>
        <taxon>Bacteria</taxon>
        <taxon>Pseudomonadati</taxon>
        <taxon>Bacteroidota</taxon>
        <taxon>Cytophagia</taxon>
        <taxon>Cytophagales</taxon>
        <taxon>Flectobacillaceae</taxon>
        <taxon>Aquirufa</taxon>
    </lineage>
</organism>
<proteinExistence type="inferred from homology"/>
<dbReference type="InterPro" id="IPR005318">
    <property type="entry name" value="OM_porin_bac"/>
</dbReference>
<dbReference type="GO" id="GO:0016020">
    <property type="term" value="C:membrane"/>
    <property type="evidence" value="ECO:0007669"/>
    <property type="project" value="InterPro"/>
</dbReference>
<dbReference type="OrthoDB" id="862900at2"/>
<dbReference type="AlphaFoldDB" id="A0A4Q1BYC7"/>
<keyword evidence="3" id="KW-0732">Signal</keyword>
<gene>
    <name evidence="4" type="ORF">ESB04_10350</name>
</gene>
<reference evidence="4 5" key="1">
    <citation type="submission" date="2019-01" db="EMBL/GenBank/DDBJ databases">
        <title>Cytophagaceae bacterium strain CAR-16.</title>
        <authorList>
            <person name="Chen W.-M."/>
        </authorList>
    </citation>
    <scope>NUCLEOTIDE SEQUENCE [LARGE SCALE GENOMIC DNA]</scope>
    <source>
        <strain evidence="4 5">CAR-16</strain>
    </source>
</reference>
<protein>
    <submittedName>
        <fullName evidence="4">Outer membrane porin, OprD family</fullName>
    </submittedName>
</protein>
<dbReference type="InterPro" id="IPR023614">
    <property type="entry name" value="Porin_dom_sf"/>
</dbReference>
<evidence type="ECO:0000313" key="4">
    <source>
        <dbReference type="EMBL" id="RXK47629.1"/>
    </source>
</evidence>
<evidence type="ECO:0000256" key="1">
    <source>
        <dbReference type="ARBA" id="ARBA00009075"/>
    </source>
</evidence>
<dbReference type="EMBL" id="SDHY01000006">
    <property type="protein sequence ID" value="RXK47629.1"/>
    <property type="molecule type" value="Genomic_DNA"/>
</dbReference>
<accession>A0A4Q1BYC7</accession>
<evidence type="ECO:0000313" key="5">
    <source>
        <dbReference type="Proteomes" id="UP000289455"/>
    </source>
</evidence>